<accession>A0A7S0MFS9</accession>
<protein>
    <submittedName>
        <fullName evidence="2">Uncharacterized protein</fullName>
    </submittedName>
</protein>
<organism evidence="2">
    <name type="scientific">Cryptomonas curvata</name>
    <dbReference type="NCBI Taxonomy" id="233186"/>
    <lineage>
        <taxon>Eukaryota</taxon>
        <taxon>Cryptophyceae</taxon>
        <taxon>Cryptomonadales</taxon>
        <taxon>Cryptomonadaceae</taxon>
        <taxon>Cryptomonas</taxon>
    </lineage>
</organism>
<name>A0A7S0MFS9_9CRYP</name>
<dbReference type="EMBL" id="HBEZ01030810">
    <property type="protein sequence ID" value="CAD8639391.1"/>
    <property type="molecule type" value="Transcribed_RNA"/>
</dbReference>
<dbReference type="AlphaFoldDB" id="A0A7S0MFS9"/>
<feature type="signal peptide" evidence="1">
    <location>
        <begin position="1"/>
        <end position="20"/>
    </location>
</feature>
<sequence length="313" mass="36060">MNFPCFLAASIFILTPNALTSQTYAPPSARNEGYFDNQHCPVMLGKGFGPPAYKDLCDKWKNISSELRFSEQERTNVKRLISRMSSFDKCYSCEEVLSGIISTSCQLIFRKYGEESLMFEHQLSSTQKDEQWFIDIAITNGGDPNNFHCNTIHTLGEVKWEFSMDEFPEMKATAVAALMWKSGTIHLPWVPVFVLSQSHFSFGLAFNFYDVRWSYSEICEYHERSRFSIKSENDVMMLCRFSRFMYAAALYHERLSLSATAVHDICPLVDMTGAIIFKYLPFIIGDRVLCGMHQEEANKIIKFYSDKPVQRVK</sequence>
<evidence type="ECO:0000256" key="1">
    <source>
        <dbReference type="SAM" id="SignalP"/>
    </source>
</evidence>
<proteinExistence type="predicted"/>
<reference evidence="2" key="1">
    <citation type="submission" date="2021-01" db="EMBL/GenBank/DDBJ databases">
        <authorList>
            <person name="Corre E."/>
            <person name="Pelletier E."/>
            <person name="Niang G."/>
            <person name="Scheremetjew M."/>
            <person name="Finn R."/>
            <person name="Kale V."/>
            <person name="Holt S."/>
            <person name="Cochrane G."/>
            <person name="Meng A."/>
            <person name="Brown T."/>
            <person name="Cohen L."/>
        </authorList>
    </citation>
    <scope>NUCLEOTIDE SEQUENCE</scope>
    <source>
        <strain evidence="2">CCAP979/52</strain>
    </source>
</reference>
<feature type="chain" id="PRO_5030850935" evidence="1">
    <location>
        <begin position="21"/>
        <end position="313"/>
    </location>
</feature>
<keyword evidence="1" id="KW-0732">Signal</keyword>
<gene>
    <name evidence="2" type="ORF">CCUR1050_LOCUS17075</name>
</gene>
<evidence type="ECO:0000313" key="2">
    <source>
        <dbReference type="EMBL" id="CAD8639391.1"/>
    </source>
</evidence>